<protein>
    <recommendedName>
        <fullName evidence="3">Haem-binding uptake Tiki superfamily ChaN domain-containing protein</fullName>
    </recommendedName>
</protein>
<dbReference type="Proteomes" id="UP000186026">
    <property type="component" value="Unassembled WGS sequence"/>
</dbReference>
<proteinExistence type="predicted"/>
<name>A0A1N7NW01_9BACT</name>
<dbReference type="RefSeq" id="WP_076502149.1">
    <property type="nucleotide sequence ID" value="NZ_FTOP01000012.1"/>
</dbReference>
<gene>
    <name evidence="1" type="ORF">SAMN05421761_11215</name>
</gene>
<organism evidence="1 2">
    <name type="scientific">Belliella pelovolcani</name>
    <dbReference type="NCBI Taxonomy" id="529505"/>
    <lineage>
        <taxon>Bacteria</taxon>
        <taxon>Pseudomonadati</taxon>
        <taxon>Bacteroidota</taxon>
        <taxon>Cytophagia</taxon>
        <taxon>Cytophagales</taxon>
        <taxon>Cyclobacteriaceae</taxon>
        <taxon>Belliella</taxon>
    </lineage>
</organism>
<dbReference type="AlphaFoldDB" id="A0A1N7NW01"/>
<dbReference type="STRING" id="529505.SAMN05421761_11215"/>
<evidence type="ECO:0008006" key="3">
    <source>
        <dbReference type="Google" id="ProtNLM"/>
    </source>
</evidence>
<accession>A0A1N7NW01</accession>
<keyword evidence="2" id="KW-1185">Reference proteome</keyword>
<dbReference type="OrthoDB" id="2963278at2"/>
<reference evidence="2" key="1">
    <citation type="submission" date="2017-01" db="EMBL/GenBank/DDBJ databases">
        <authorList>
            <person name="Varghese N."/>
            <person name="Submissions S."/>
        </authorList>
    </citation>
    <scope>NUCLEOTIDE SEQUENCE [LARGE SCALE GENOMIC DNA]</scope>
    <source>
        <strain evidence="2">DSM 46698</strain>
    </source>
</reference>
<evidence type="ECO:0000313" key="2">
    <source>
        <dbReference type="Proteomes" id="UP000186026"/>
    </source>
</evidence>
<evidence type="ECO:0000313" key="1">
    <source>
        <dbReference type="EMBL" id="SIT02456.1"/>
    </source>
</evidence>
<dbReference type="EMBL" id="FTOP01000012">
    <property type="protein sequence ID" value="SIT02456.1"/>
    <property type="molecule type" value="Genomic_DNA"/>
</dbReference>
<sequence>MYLIPTILLRTLPLLLLLLFNTFSVEAQSRLEKKLQKDLSKHGKDPTKYVLDKIHKHDLLVFDDGFHHAEEPFLFYEELVRNPEFSKNIDFIFIEVFHTDAQESLDLFFDAPSKEFSILYEVFQHDYSGYGWPYESYINLLSTIWDVKHQIHEISRLKVIAVSPPIYWEAIQSKKDYDRFLKTLDTRDYFMYHTILMQMENFKNGKKGIFLTNTRHAYKIIYNQSGEPYWNTNAFFDHFYPEKAFSIRFHHLFLSVVKKKEVIQEHNTSEGLENFEFSFIQAANGLWEKAFCKNQGLKVGLDFKHTAFGRTPYLGNHSLNIQKNTLMSDAYDGLIFLAPVEKIGKSRRTVFFITESFKLELKRRIEILQGDNLQEFLNASNVTSLGDWINIFAKGPKEDLN</sequence>